<dbReference type="AlphaFoldDB" id="A0A074XJD5"/>
<dbReference type="GO" id="GO:0008270">
    <property type="term" value="F:zinc ion binding"/>
    <property type="evidence" value="ECO:0007669"/>
    <property type="project" value="InterPro"/>
</dbReference>
<dbReference type="CDD" id="cd00067">
    <property type="entry name" value="GAL4"/>
    <property type="match status" value="1"/>
</dbReference>
<sequence length="519" mass="58822">MFANFSSTSEGPVESKPRPKPNGLNLSCLPCRRKKKRCDAARPTCGRCRNSYGRDVCVWSDEKRNRSRQSREIKADQWHIQSDSSPSTTPQSSSWEVVKSNTSTNSITSPVADCPMDLRFHGFCPWTIPDAVTNISPDLSPQMFLNISTTFQRRILCLDIDFKDSIIMDSLPLALDHPPLLHAWVACSVIALSRSMPYWYEKAIKHYDSAVSGLSRALQAQNETGDKWKRETVILLHLFEGFQSRSDESALGKAHLRGAHELFNPRVKDKSPMSYHEALVLEGYIMHTTNNYLFQPDSQLPLDHITKAAETLVSALEQLGLSCNWRHSPWIGFGGPELADLVFRASWLGHKTSLNTDDRQQVENIITRLSSWTSPACFEESLTTHLDLPPKRLGLLAKAYWCACSYLITHLSHHDGNPMVSDDTAFVTETLELLDQLTEYEQTINNHLWPLIVVGTAATSLESQEHIRSLLPQFNQALGPGSVKRAERFLEVAWRVDHNGEMYGRKIFKDRDALYQMFF</sequence>
<dbReference type="PROSITE" id="PS50048">
    <property type="entry name" value="ZN2_CY6_FUNGAL_2"/>
    <property type="match status" value="1"/>
</dbReference>
<proteinExistence type="predicted"/>
<dbReference type="SMART" id="SM00066">
    <property type="entry name" value="GAL4"/>
    <property type="match status" value="1"/>
</dbReference>
<accession>A0A074XJD5</accession>
<organism evidence="5 6">
    <name type="scientific">Aureobasidium pullulans EXF-150</name>
    <dbReference type="NCBI Taxonomy" id="1043002"/>
    <lineage>
        <taxon>Eukaryota</taxon>
        <taxon>Fungi</taxon>
        <taxon>Dikarya</taxon>
        <taxon>Ascomycota</taxon>
        <taxon>Pezizomycotina</taxon>
        <taxon>Dothideomycetes</taxon>
        <taxon>Dothideomycetidae</taxon>
        <taxon>Dothideales</taxon>
        <taxon>Saccotheciaceae</taxon>
        <taxon>Aureobasidium</taxon>
    </lineage>
</organism>
<feature type="domain" description="Zn(2)-C6 fungal-type" evidence="4">
    <location>
        <begin position="27"/>
        <end position="59"/>
    </location>
</feature>
<evidence type="ECO:0000313" key="5">
    <source>
        <dbReference type="EMBL" id="KEQ82147.1"/>
    </source>
</evidence>
<dbReference type="InterPro" id="IPR036864">
    <property type="entry name" value="Zn2-C6_fun-type_DNA-bd_sf"/>
</dbReference>
<dbReference type="InterPro" id="IPR001138">
    <property type="entry name" value="Zn2Cys6_DnaBD"/>
</dbReference>
<evidence type="ECO:0000256" key="2">
    <source>
        <dbReference type="ARBA" id="ARBA00023242"/>
    </source>
</evidence>
<dbReference type="PANTHER" id="PTHR37534">
    <property type="entry name" value="TRANSCRIPTIONAL ACTIVATOR PROTEIN UGA3"/>
    <property type="match status" value="1"/>
</dbReference>
<dbReference type="InterPro" id="IPR021858">
    <property type="entry name" value="Fun_TF"/>
</dbReference>
<dbReference type="HOGENOM" id="CLU_040305_0_0_1"/>
<dbReference type="GeneID" id="40745288"/>
<dbReference type="PROSITE" id="PS00463">
    <property type="entry name" value="ZN2_CY6_FUNGAL_1"/>
    <property type="match status" value="1"/>
</dbReference>
<feature type="region of interest" description="Disordered" evidence="3">
    <location>
        <begin position="1"/>
        <end position="20"/>
    </location>
</feature>
<dbReference type="Gene3D" id="4.10.240.10">
    <property type="entry name" value="Zn(2)-C6 fungal-type DNA-binding domain"/>
    <property type="match status" value="1"/>
</dbReference>
<feature type="compositionally biased region" description="Polar residues" evidence="3">
    <location>
        <begin position="1"/>
        <end position="10"/>
    </location>
</feature>
<dbReference type="SUPFAM" id="SSF57701">
    <property type="entry name" value="Zn2/Cys6 DNA-binding domain"/>
    <property type="match status" value="1"/>
</dbReference>
<keyword evidence="6" id="KW-1185">Reference proteome</keyword>
<feature type="compositionally biased region" description="Low complexity" evidence="3">
    <location>
        <begin position="81"/>
        <end position="94"/>
    </location>
</feature>
<dbReference type="Proteomes" id="UP000030706">
    <property type="component" value="Unassembled WGS sequence"/>
</dbReference>
<evidence type="ECO:0000313" key="6">
    <source>
        <dbReference type="Proteomes" id="UP000030706"/>
    </source>
</evidence>
<feature type="compositionally biased region" description="Basic and acidic residues" evidence="3">
    <location>
        <begin position="68"/>
        <end position="77"/>
    </location>
</feature>
<comment type="subcellular location">
    <subcellularLocation>
        <location evidence="1">Nucleus</location>
    </subcellularLocation>
</comment>
<gene>
    <name evidence="5" type="ORF">M438DRAFT_322887</name>
</gene>
<protein>
    <recommendedName>
        <fullName evidence="4">Zn(2)-C6 fungal-type domain-containing protein</fullName>
    </recommendedName>
</protein>
<dbReference type="GO" id="GO:0005634">
    <property type="term" value="C:nucleus"/>
    <property type="evidence" value="ECO:0007669"/>
    <property type="project" value="UniProtKB-SubCell"/>
</dbReference>
<dbReference type="Pfam" id="PF00172">
    <property type="entry name" value="Zn_clus"/>
    <property type="match status" value="1"/>
</dbReference>
<reference evidence="5 6" key="1">
    <citation type="journal article" date="2014" name="BMC Genomics">
        <title>Genome sequencing of four Aureobasidium pullulans varieties: biotechnological potential, stress tolerance, and description of new species.</title>
        <authorList>
            <person name="Gostin Ar C."/>
            <person name="Ohm R.A."/>
            <person name="Kogej T."/>
            <person name="Sonjak S."/>
            <person name="Turk M."/>
            <person name="Zajc J."/>
            <person name="Zalar P."/>
            <person name="Grube M."/>
            <person name="Sun H."/>
            <person name="Han J."/>
            <person name="Sharma A."/>
            <person name="Chiniquy J."/>
            <person name="Ngan C.Y."/>
            <person name="Lipzen A."/>
            <person name="Barry K."/>
            <person name="Grigoriev I.V."/>
            <person name="Gunde-Cimerman N."/>
        </authorList>
    </citation>
    <scope>NUCLEOTIDE SEQUENCE [LARGE SCALE GENOMIC DNA]</scope>
    <source>
        <strain evidence="5 6">EXF-150</strain>
    </source>
</reference>
<feature type="region of interest" description="Disordered" evidence="3">
    <location>
        <begin position="68"/>
        <end position="101"/>
    </location>
</feature>
<name>A0A074XJD5_AURPU</name>
<evidence type="ECO:0000256" key="3">
    <source>
        <dbReference type="SAM" id="MobiDB-lite"/>
    </source>
</evidence>
<dbReference type="GO" id="GO:0000981">
    <property type="term" value="F:DNA-binding transcription factor activity, RNA polymerase II-specific"/>
    <property type="evidence" value="ECO:0007669"/>
    <property type="project" value="InterPro"/>
</dbReference>
<keyword evidence="2" id="KW-0539">Nucleus</keyword>
<dbReference type="RefSeq" id="XP_029758334.1">
    <property type="nucleotide sequence ID" value="XM_029902982.1"/>
</dbReference>
<dbReference type="OrthoDB" id="1919336at2759"/>
<evidence type="ECO:0000256" key="1">
    <source>
        <dbReference type="ARBA" id="ARBA00004123"/>
    </source>
</evidence>
<dbReference type="EMBL" id="KL584988">
    <property type="protein sequence ID" value="KEQ82147.1"/>
    <property type="molecule type" value="Genomic_DNA"/>
</dbReference>
<dbReference type="PANTHER" id="PTHR37534:SF46">
    <property type="entry name" value="ZN(II)2CYS6 TRANSCRIPTION FACTOR (EUROFUNG)"/>
    <property type="match status" value="1"/>
</dbReference>
<dbReference type="Pfam" id="PF11951">
    <property type="entry name" value="Fungal_trans_2"/>
    <property type="match status" value="1"/>
</dbReference>
<evidence type="ECO:0000259" key="4">
    <source>
        <dbReference type="PROSITE" id="PS50048"/>
    </source>
</evidence>